<sequence>MAKLIKKRYLFWFILSVLLSIFGPLFFRLNFLDGFRRIVILLGLIFGGFSLYSGFYFRRYGLKFWGIFIFPLTFSTINLLWRVLFGGSLVSRNYAYFFAAFYLVLSLFTFVSDADDSDSHNDMPVDGGFKEVK</sequence>
<dbReference type="EMBL" id="AFVZ01000001">
    <property type="protein sequence ID" value="EHN59126.1"/>
    <property type="molecule type" value="Genomic_DNA"/>
</dbReference>
<dbReference type="STRING" id="336988.NT96_06265"/>
<evidence type="ECO:0000313" key="3">
    <source>
        <dbReference type="Proteomes" id="UP000004959"/>
    </source>
</evidence>
<name>G9WFG9_9LACO</name>
<feature type="transmembrane region" description="Helical" evidence="1">
    <location>
        <begin position="39"/>
        <end position="57"/>
    </location>
</feature>
<dbReference type="PATRIC" id="fig|1045004.4.peg.1022"/>
<dbReference type="eggNOG" id="ENOG50308H5">
    <property type="taxonomic scope" value="Bacteria"/>
</dbReference>
<feature type="transmembrane region" description="Helical" evidence="1">
    <location>
        <begin position="93"/>
        <end position="111"/>
    </location>
</feature>
<proteinExistence type="predicted"/>
<keyword evidence="1" id="KW-0472">Membrane</keyword>
<gene>
    <name evidence="2" type="ORF">OKIT_1023</name>
</gene>
<dbReference type="Proteomes" id="UP000004959">
    <property type="component" value="Chromosome"/>
</dbReference>
<accession>G9WFG9</accession>
<dbReference type="HOGENOM" id="CLU_1904604_0_0_9"/>
<reference evidence="2 3" key="1">
    <citation type="journal article" date="2012" name="PLoS ONE">
        <title>Functional divergence in the genus oenococcus as predicted by genome sequencing of the newly-described species, Oenococcus kitaharae.</title>
        <authorList>
            <person name="Borneman A.R."/>
            <person name="McCarthy J.M."/>
            <person name="Chambers P.J."/>
            <person name="Bartowsky E.J."/>
        </authorList>
    </citation>
    <scope>NUCLEOTIDE SEQUENCE [LARGE SCALE GENOMIC DNA]</scope>
    <source>
        <strain evidence="3">DSM17330</strain>
    </source>
</reference>
<keyword evidence="1" id="KW-1133">Transmembrane helix</keyword>
<dbReference type="RefSeq" id="WP_007745851.1">
    <property type="nucleotide sequence ID" value="NZ_CM001398.1"/>
</dbReference>
<evidence type="ECO:0000313" key="2">
    <source>
        <dbReference type="EMBL" id="EHN59126.1"/>
    </source>
</evidence>
<feature type="transmembrane region" description="Helical" evidence="1">
    <location>
        <begin position="64"/>
        <end position="81"/>
    </location>
</feature>
<keyword evidence="3" id="KW-1185">Reference proteome</keyword>
<dbReference type="AlphaFoldDB" id="G9WFG9"/>
<evidence type="ECO:0000256" key="1">
    <source>
        <dbReference type="SAM" id="Phobius"/>
    </source>
</evidence>
<organism evidence="2 3">
    <name type="scientific">Oenococcus kitaharae DSM 17330</name>
    <dbReference type="NCBI Taxonomy" id="1045004"/>
    <lineage>
        <taxon>Bacteria</taxon>
        <taxon>Bacillati</taxon>
        <taxon>Bacillota</taxon>
        <taxon>Bacilli</taxon>
        <taxon>Lactobacillales</taxon>
        <taxon>Lactobacillaceae</taxon>
        <taxon>Oenococcus</taxon>
    </lineage>
</organism>
<comment type="caution">
    <text evidence="2">The sequence shown here is derived from an EMBL/GenBank/DDBJ whole genome shotgun (WGS) entry which is preliminary data.</text>
</comment>
<feature type="transmembrane region" description="Helical" evidence="1">
    <location>
        <begin position="9"/>
        <end position="27"/>
    </location>
</feature>
<dbReference type="OrthoDB" id="2151707at2"/>
<keyword evidence="1" id="KW-0812">Transmembrane</keyword>
<protein>
    <submittedName>
        <fullName evidence="2">Uncharacterized protein</fullName>
    </submittedName>
</protein>